<evidence type="ECO:0000256" key="7">
    <source>
        <dbReference type="ARBA" id="ARBA00023136"/>
    </source>
</evidence>
<dbReference type="GO" id="GO:0006465">
    <property type="term" value="P:signal peptide processing"/>
    <property type="evidence" value="ECO:0007669"/>
    <property type="project" value="InterPro"/>
</dbReference>
<keyword evidence="6 9" id="KW-1133">Transmembrane helix</keyword>
<evidence type="ECO:0000256" key="9">
    <source>
        <dbReference type="SAM" id="Phobius"/>
    </source>
</evidence>
<evidence type="ECO:0000256" key="1">
    <source>
        <dbReference type="ARBA" id="ARBA00004477"/>
    </source>
</evidence>
<name>A0A507FG96_9FUNG</name>
<evidence type="ECO:0000256" key="8">
    <source>
        <dbReference type="ARBA" id="ARBA00045608"/>
    </source>
</evidence>
<evidence type="ECO:0000256" key="4">
    <source>
        <dbReference type="ARBA" id="ARBA00022692"/>
    </source>
</evidence>
<dbReference type="InterPro" id="IPR009582">
    <property type="entry name" value="Spc2/SPCS2"/>
</dbReference>
<dbReference type="EMBL" id="QEAP01000116">
    <property type="protein sequence ID" value="TPX74630.1"/>
    <property type="molecule type" value="Genomic_DNA"/>
</dbReference>
<dbReference type="PANTHER" id="PTHR13085">
    <property type="entry name" value="MICROSOMAL SIGNAL PEPTIDASE 25 KDA SUBUNIT"/>
    <property type="match status" value="1"/>
</dbReference>
<gene>
    <name evidence="10" type="ORF">CcCBS67573_g04112</name>
</gene>
<feature type="transmembrane region" description="Helical" evidence="9">
    <location>
        <begin position="56"/>
        <end position="75"/>
    </location>
</feature>
<evidence type="ECO:0000256" key="6">
    <source>
        <dbReference type="ARBA" id="ARBA00022989"/>
    </source>
</evidence>
<evidence type="ECO:0000256" key="2">
    <source>
        <dbReference type="ARBA" id="ARBA00007324"/>
    </source>
</evidence>
<comment type="function">
    <text evidence="8">Component of the signal peptidase complex (SPC) which catalyzes the cleavage of N-terminal signal sequences from nascent proteins as they are translocated into the lumen of the endoplasmic reticulum. Enhances the enzymatic activity of SPC and facilitates the interactions between different components of the translocation site.</text>
</comment>
<dbReference type="OrthoDB" id="29558at2759"/>
<proteinExistence type="inferred from homology"/>
<keyword evidence="4 9" id="KW-0812">Transmembrane</keyword>
<sequence length="187" mass="20651">MASEKSAFVALLDATPVTVNNYNIAEVKHALDDSVRKILTKDHKFIEDNTHVDRKLLLGFSSCFFAIGGALYGHFNDFQESKLLVTIAIVLYSILNSSMLLYTWFVEKDTIFVGVRKGNGSDEKILVSAKCNKAKAEYFVKLSISGKKPVSNAFTKSFGAWFDVDGELAADVLVRDVGSLLVDKKSQ</sequence>
<reference evidence="10 11" key="1">
    <citation type="journal article" date="2019" name="Sci. Rep.">
        <title>Comparative genomics of chytrid fungi reveal insights into the obligate biotrophic and pathogenic lifestyle of Synchytrium endobioticum.</title>
        <authorList>
            <person name="van de Vossenberg B.T.L.H."/>
            <person name="Warris S."/>
            <person name="Nguyen H.D.T."/>
            <person name="van Gent-Pelzer M.P.E."/>
            <person name="Joly D.L."/>
            <person name="van de Geest H.C."/>
            <person name="Bonants P.J.M."/>
            <person name="Smith D.S."/>
            <person name="Levesque C.A."/>
            <person name="van der Lee T.A.J."/>
        </authorList>
    </citation>
    <scope>NUCLEOTIDE SEQUENCE [LARGE SCALE GENOMIC DNA]</scope>
    <source>
        <strain evidence="10 11">CBS 675.73</strain>
    </source>
</reference>
<dbReference type="GO" id="GO:0045047">
    <property type="term" value="P:protein targeting to ER"/>
    <property type="evidence" value="ECO:0007669"/>
    <property type="project" value="TreeGrafter"/>
</dbReference>
<dbReference type="PANTHER" id="PTHR13085:SF0">
    <property type="entry name" value="SIGNAL PEPTIDASE COMPLEX SUBUNIT 2"/>
    <property type="match status" value="1"/>
</dbReference>
<accession>A0A507FG96</accession>
<protein>
    <recommendedName>
        <fullName evidence="3">Signal peptidase complex subunit 2</fullName>
    </recommendedName>
</protein>
<organism evidence="10 11">
    <name type="scientific">Chytriomyces confervae</name>
    <dbReference type="NCBI Taxonomy" id="246404"/>
    <lineage>
        <taxon>Eukaryota</taxon>
        <taxon>Fungi</taxon>
        <taxon>Fungi incertae sedis</taxon>
        <taxon>Chytridiomycota</taxon>
        <taxon>Chytridiomycota incertae sedis</taxon>
        <taxon>Chytridiomycetes</taxon>
        <taxon>Chytridiales</taxon>
        <taxon>Chytriomycetaceae</taxon>
        <taxon>Chytriomyces</taxon>
    </lineage>
</organism>
<evidence type="ECO:0000256" key="3">
    <source>
        <dbReference type="ARBA" id="ARBA00017057"/>
    </source>
</evidence>
<evidence type="ECO:0000256" key="5">
    <source>
        <dbReference type="ARBA" id="ARBA00022824"/>
    </source>
</evidence>
<dbReference type="STRING" id="246404.A0A507FG96"/>
<keyword evidence="11" id="KW-1185">Reference proteome</keyword>
<comment type="subcellular location">
    <subcellularLocation>
        <location evidence="1">Endoplasmic reticulum membrane</location>
        <topology evidence="1">Multi-pass membrane protein</topology>
    </subcellularLocation>
</comment>
<comment type="caution">
    <text evidence="10">The sequence shown here is derived from an EMBL/GenBank/DDBJ whole genome shotgun (WGS) entry which is preliminary data.</text>
</comment>
<keyword evidence="5" id="KW-0256">Endoplasmic reticulum</keyword>
<comment type="similarity">
    <text evidence="2">Belongs to the SPCS2 family.</text>
</comment>
<dbReference type="Pfam" id="PF06703">
    <property type="entry name" value="SPC25"/>
    <property type="match status" value="1"/>
</dbReference>
<dbReference type="GO" id="GO:0005787">
    <property type="term" value="C:signal peptidase complex"/>
    <property type="evidence" value="ECO:0007669"/>
    <property type="project" value="InterPro"/>
</dbReference>
<keyword evidence="7 9" id="KW-0472">Membrane</keyword>
<dbReference type="Proteomes" id="UP000320333">
    <property type="component" value="Unassembled WGS sequence"/>
</dbReference>
<evidence type="ECO:0000313" key="11">
    <source>
        <dbReference type="Proteomes" id="UP000320333"/>
    </source>
</evidence>
<evidence type="ECO:0000313" key="10">
    <source>
        <dbReference type="EMBL" id="TPX74630.1"/>
    </source>
</evidence>
<dbReference type="AlphaFoldDB" id="A0A507FG96"/>
<feature type="transmembrane region" description="Helical" evidence="9">
    <location>
        <begin position="87"/>
        <end position="106"/>
    </location>
</feature>